<evidence type="ECO:0000256" key="1">
    <source>
        <dbReference type="SAM" id="SignalP"/>
    </source>
</evidence>
<sequence>MTWIRYICWLVLVLGTIAQDTFCPQICPRIYRPVCAIENFTKRTFSNQCEVRKYNCQYQRRLQQKILLLIFH</sequence>
<dbReference type="SUPFAM" id="SSF100895">
    <property type="entry name" value="Kazal-type serine protease inhibitors"/>
    <property type="match status" value="1"/>
</dbReference>
<dbReference type="AlphaFoldDB" id="A0A7R8UVI1"/>
<dbReference type="Gene3D" id="3.30.60.30">
    <property type="match status" value="1"/>
</dbReference>
<proteinExistence type="predicted"/>
<reference evidence="3 4" key="1">
    <citation type="submission" date="2020-11" db="EMBL/GenBank/DDBJ databases">
        <authorList>
            <person name="Wallbank WR R."/>
            <person name="Pardo Diaz C."/>
            <person name="Kozak K."/>
            <person name="Martin S."/>
            <person name="Jiggins C."/>
            <person name="Moest M."/>
            <person name="Warren A I."/>
            <person name="Generalovic N T."/>
            <person name="Byers J.R.P. K."/>
            <person name="Montejo-Kovacevich G."/>
            <person name="Yen C E."/>
        </authorList>
    </citation>
    <scope>NUCLEOTIDE SEQUENCE [LARGE SCALE GENOMIC DNA]</scope>
</reference>
<dbReference type="EMBL" id="LR899012">
    <property type="protein sequence ID" value="CAD7087389.1"/>
    <property type="molecule type" value="Genomic_DNA"/>
</dbReference>
<keyword evidence="4" id="KW-1185">Reference proteome</keyword>
<keyword evidence="1" id="KW-0732">Signal</keyword>
<feature type="signal peptide" evidence="1">
    <location>
        <begin position="1"/>
        <end position="18"/>
    </location>
</feature>
<dbReference type="PROSITE" id="PS51465">
    <property type="entry name" value="KAZAL_2"/>
    <property type="match status" value="1"/>
</dbReference>
<dbReference type="Pfam" id="PF07648">
    <property type="entry name" value="Kazal_2"/>
    <property type="match status" value="1"/>
</dbReference>
<accession>A0A7R8UVI1</accession>
<dbReference type="CDD" id="cd00104">
    <property type="entry name" value="KAZAL_FS"/>
    <property type="match status" value="1"/>
</dbReference>
<evidence type="ECO:0000313" key="3">
    <source>
        <dbReference type="EMBL" id="CAD7087389.1"/>
    </source>
</evidence>
<organism evidence="3 4">
    <name type="scientific">Hermetia illucens</name>
    <name type="common">Black soldier fly</name>
    <dbReference type="NCBI Taxonomy" id="343691"/>
    <lineage>
        <taxon>Eukaryota</taxon>
        <taxon>Metazoa</taxon>
        <taxon>Ecdysozoa</taxon>
        <taxon>Arthropoda</taxon>
        <taxon>Hexapoda</taxon>
        <taxon>Insecta</taxon>
        <taxon>Pterygota</taxon>
        <taxon>Neoptera</taxon>
        <taxon>Endopterygota</taxon>
        <taxon>Diptera</taxon>
        <taxon>Brachycera</taxon>
        <taxon>Stratiomyomorpha</taxon>
        <taxon>Stratiomyidae</taxon>
        <taxon>Hermetiinae</taxon>
        <taxon>Hermetia</taxon>
    </lineage>
</organism>
<name>A0A7R8UVI1_HERIL</name>
<dbReference type="InterPro" id="IPR036058">
    <property type="entry name" value="Kazal_dom_sf"/>
</dbReference>
<dbReference type="InParanoid" id="A0A7R8UVI1"/>
<evidence type="ECO:0000259" key="2">
    <source>
        <dbReference type="PROSITE" id="PS51465"/>
    </source>
</evidence>
<evidence type="ECO:0000313" key="4">
    <source>
        <dbReference type="Proteomes" id="UP000594454"/>
    </source>
</evidence>
<gene>
    <name evidence="3" type="ORF">HERILL_LOCUS10100</name>
</gene>
<feature type="domain" description="Kazal-like" evidence="2">
    <location>
        <begin position="17"/>
        <end position="72"/>
    </location>
</feature>
<dbReference type="InterPro" id="IPR002350">
    <property type="entry name" value="Kazal_dom"/>
</dbReference>
<protein>
    <recommendedName>
        <fullName evidence="2">Kazal-like domain-containing protein</fullName>
    </recommendedName>
</protein>
<feature type="chain" id="PRO_5031034998" description="Kazal-like domain-containing protein" evidence="1">
    <location>
        <begin position="19"/>
        <end position="72"/>
    </location>
</feature>
<dbReference type="Proteomes" id="UP000594454">
    <property type="component" value="Chromosome 4"/>
</dbReference>